<dbReference type="EMBL" id="CM056805">
    <property type="protein sequence ID" value="KAJ8707025.1"/>
    <property type="molecule type" value="Genomic_DNA"/>
</dbReference>
<keyword evidence="2" id="KW-1185">Reference proteome</keyword>
<dbReference type="Proteomes" id="UP001231649">
    <property type="component" value="Chromosome 29"/>
</dbReference>
<reference evidence="1" key="1">
    <citation type="submission" date="2023-03" db="EMBL/GenBank/DDBJ databases">
        <title>Chromosome-level genomes of two armyworms, Mythimna separata and Mythimna loreyi, provide insights into the biosynthesis and reception of sex pheromones.</title>
        <authorList>
            <person name="Zhao H."/>
        </authorList>
    </citation>
    <scope>NUCLEOTIDE SEQUENCE</scope>
    <source>
        <strain evidence="1">BeijingLab</strain>
    </source>
</reference>
<protein>
    <submittedName>
        <fullName evidence="1">Uncharacterized protein</fullName>
    </submittedName>
</protein>
<name>A0ACC2Q325_9NEOP</name>
<sequence>MIPTTASEASDSEGSDINIQSALPKLTNKKTPKSPTTDILEKKLDKKLSTKLMIIQALVDLKSRKGVSMYAIKKYLAETYNVDTEKMNFYIKKSIKSAVEDGTIIQTKGIGATGSFRLAPVKEKKPKAKKPKKENADKAKDSEKKKKLKEKVKKTDEKVKKVKEKTKKSEGKGLKTKVAKESKEDKAVQPKPKKKKIDIEKKPKEKKEGGVKTKKVKITADKTTPTKKKAAMAKRKSIGSIIKPPKMKPRPKV</sequence>
<evidence type="ECO:0000313" key="1">
    <source>
        <dbReference type="EMBL" id="KAJ8707025.1"/>
    </source>
</evidence>
<comment type="caution">
    <text evidence="1">The sequence shown here is derived from an EMBL/GenBank/DDBJ whole genome shotgun (WGS) entry which is preliminary data.</text>
</comment>
<proteinExistence type="predicted"/>
<accession>A0ACC2Q325</accession>
<gene>
    <name evidence="1" type="ORF">PYW08_011159</name>
</gene>
<evidence type="ECO:0000313" key="2">
    <source>
        <dbReference type="Proteomes" id="UP001231649"/>
    </source>
</evidence>
<organism evidence="1 2">
    <name type="scientific">Mythimna loreyi</name>
    <dbReference type="NCBI Taxonomy" id="667449"/>
    <lineage>
        <taxon>Eukaryota</taxon>
        <taxon>Metazoa</taxon>
        <taxon>Ecdysozoa</taxon>
        <taxon>Arthropoda</taxon>
        <taxon>Hexapoda</taxon>
        <taxon>Insecta</taxon>
        <taxon>Pterygota</taxon>
        <taxon>Neoptera</taxon>
        <taxon>Endopterygota</taxon>
        <taxon>Lepidoptera</taxon>
        <taxon>Glossata</taxon>
        <taxon>Ditrysia</taxon>
        <taxon>Noctuoidea</taxon>
        <taxon>Noctuidae</taxon>
        <taxon>Noctuinae</taxon>
        <taxon>Hadenini</taxon>
        <taxon>Mythimna</taxon>
    </lineage>
</organism>